<evidence type="ECO:0000256" key="5">
    <source>
        <dbReference type="ARBA" id="ARBA00023015"/>
    </source>
</evidence>
<dbReference type="PROSITE" id="PS00344">
    <property type="entry name" value="GATA_ZN_FINGER_1"/>
    <property type="match status" value="1"/>
</dbReference>
<keyword evidence="4" id="KW-0862">Zinc</keyword>
<dbReference type="PRINTS" id="PR00056">
    <property type="entry name" value="HSFDOMAIN"/>
</dbReference>
<protein>
    <recommendedName>
        <fullName evidence="12">GATA-type domain-containing protein</fullName>
    </recommendedName>
</protein>
<evidence type="ECO:0000313" key="13">
    <source>
        <dbReference type="EMBL" id="CAE5988331.1"/>
    </source>
</evidence>
<evidence type="ECO:0000256" key="4">
    <source>
        <dbReference type="ARBA" id="ARBA00022833"/>
    </source>
</evidence>
<evidence type="ECO:0000259" key="12">
    <source>
        <dbReference type="PROSITE" id="PS50114"/>
    </source>
</evidence>
<evidence type="ECO:0000256" key="3">
    <source>
        <dbReference type="ARBA" id="ARBA00022771"/>
    </source>
</evidence>
<keyword evidence="14" id="KW-1185">Reference proteome</keyword>
<dbReference type="InterPro" id="IPR036390">
    <property type="entry name" value="WH_DNA-bd_sf"/>
</dbReference>
<dbReference type="SMART" id="SM00415">
    <property type="entry name" value="HSF"/>
    <property type="match status" value="1"/>
</dbReference>
<dbReference type="Gene3D" id="2.60.120.340">
    <property type="entry name" value="Nucleoplasmin core domain"/>
    <property type="match status" value="1"/>
</dbReference>
<dbReference type="InterPro" id="IPR000232">
    <property type="entry name" value="HSF_DNA-bd"/>
</dbReference>
<gene>
    <name evidence="13" type="ORF">AARE701A_LOCUS8884</name>
</gene>
<dbReference type="GO" id="GO:0008270">
    <property type="term" value="F:zinc ion binding"/>
    <property type="evidence" value="ECO:0007669"/>
    <property type="project" value="UniProtKB-KW"/>
</dbReference>
<evidence type="ECO:0000256" key="9">
    <source>
        <dbReference type="ARBA" id="ARBA00024019"/>
    </source>
</evidence>
<dbReference type="InterPro" id="IPR036388">
    <property type="entry name" value="WH-like_DNA-bd_sf"/>
</dbReference>
<dbReference type="Pfam" id="PF17800">
    <property type="entry name" value="NPL"/>
    <property type="match status" value="1"/>
</dbReference>
<dbReference type="PROSITE" id="PS50114">
    <property type="entry name" value="GATA_ZN_FINGER_2"/>
    <property type="match status" value="1"/>
</dbReference>
<dbReference type="Gene3D" id="1.10.10.10">
    <property type="entry name" value="Winged helix-like DNA-binding domain superfamily/Winged helix DNA-binding domain"/>
    <property type="match status" value="1"/>
</dbReference>
<keyword evidence="3 10" id="KW-0863">Zinc-finger</keyword>
<dbReference type="AlphaFoldDB" id="A0A8S2A0Z6"/>
<evidence type="ECO:0000256" key="2">
    <source>
        <dbReference type="ARBA" id="ARBA00022723"/>
    </source>
</evidence>
<dbReference type="InterPro" id="IPR000679">
    <property type="entry name" value="Znf_GATA"/>
</dbReference>
<evidence type="ECO:0000256" key="7">
    <source>
        <dbReference type="ARBA" id="ARBA00023163"/>
    </source>
</evidence>
<dbReference type="Gene3D" id="3.30.50.10">
    <property type="entry name" value="Erythroid Transcription Factor GATA-1, subunit A"/>
    <property type="match status" value="1"/>
</dbReference>
<evidence type="ECO:0000256" key="10">
    <source>
        <dbReference type="PROSITE-ProRule" id="PRU00094"/>
    </source>
</evidence>
<evidence type="ECO:0000256" key="1">
    <source>
        <dbReference type="ARBA" id="ARBA00004123"/>
    </source>
</evidence>
<accession>A0A8S2A0Z6</accession>
<sequence>MFFSSENDDQNHHNYDPYNNFSSSPSVDCTLSLGTPSTRLDDHRRFSSANSNNISGDFYFHGGNAKTTSYKKGGSDHSLPRRCASCDTTSTPLWRNGPKGPKSLCNACGIRFKKEERRATARNLTISGGGSTAAEIPVENPYNGGGNYYSHHHHYASSSPSWAHQNTQRVAYFSPAPEMEYPYVDEVTAASFMDCSNATSVVGVEVEPGKPFTLKATEATGIRRLHLSHATLGGLGNETVRHILVCNVGNRKPLYLCILSPGKVDSCQLNLDFEEADDIIFSVIGPLSIHITGYFIATPTAFRLNDNVQVDMQVLGRSDLPDYPLPVFCERIYKLVDDPSSDSIISWSKKSKSFVIRNQKKFIRRKIHSRFPFSSTFEKFISMLKYYGFSEMKRSDGLLEFGNENFVRGQPMLMKEMHQKAMMKRINKDLTVFKAERR</sequence>
<keyword evidence="6" id="KW-0238">DNA-binding</keyword>
<keyword evidence="7" id="KW-0804">Transcription</keyword>
<dbReference type="EMBL" id="LR999453">
    <property type="protein sequence ID" value="CAE5988331.1"/>
    <property type="molecule type" value="Genomic_DNA"/>
</dbReference>
<dbReference type="InterPro" id="IPR041232">
    <property type="entry name" value="NPL"/>
</dbReference>
<dbReference type="GO" id="GO:0005634">
    <property type="term" value="C:nucleus"/>
    <property type="evidence" value="ECO:0007669"/>
    <property type="project" value="UniProtKB-SubCell"/>
</dbReference>
<dbReference type="Pfam" id="PF00447">
    <property type="entry name" value="HSF_DNA-bind"/>
    <property type="match status" value="1"/>
</dbReference>
<dbReference type="CDD" id="cd00202">
    <property type="entry name" value="ZnF_GATA"/>
    <property type="match status" value="1"/>
</dbReference>
<comment type="similarity">
    <text evidence="9">Belongs to the type IV zinc-finger family. Class B subfamily.</text>
</comment>
<dbReference type="Proteomes" id="UP000682877">
    <property type="component" value="Chromosome 3"/>
</dbReference>
<reference evidence="13" key="1">
    <citation type="submission" date="2021-01" db="EMBL/GenBank/DDBJ databases">
        <authorList>
            <person name="Bezrukov I."/>
        </authorList>
    </citation>
    <scope>NUCLEOTIDE SEQUENCE</scope>
</reference>
<dbReference type="GO" id="GO:0003700">
    <property type="term" value="F:DNA-binding transcription factor activity"/>
    <property type="evidence" value="ECO:0007669"/>
    <property type="project" value="InterPro"/>
</dbReference>
<evidence type="ECO:0000256" key="8">
    <source>
        <dbReference type="ARBA" id="ARBA00023242"/>
    </source>
</evidence>
<keyword evidence="8" id="KW-0539">Nucleus</keyword>
<proteinExistence type="inferred from homology"/>
<dbReference type="PANTHER" id="PTHR46813:SF4">
    <property type="entry name" value="GATA TRANSCRIPTION FACTOR 20"/>
    <property type="match status" value="1"/>
</dbReference>
<dbReference type="PANTHER" id="PTHR46813">
    <property type="entry name" value="GATA TRANSCRIPTION FACTOR 18"/>
    <property type="match status" value="1"/>
</dbReference>
<dbReference type="SUPFAM" id="SSF57716">
    <property type="entry name" value="Glucocorticoid receptor-like (DNA-binding domain)"/>
    <property type="match status" value="1"/>
</dbReference>
<evidence type="ECO:0000256" key="11">
    <source>
        <dbReference type="RuleBase" id="RU004020"/>
    </source>
</evidence>
<organism evidence="13 14">
    <name type="scientific">Arabidopsis arenosa</name>
    <name type="common">Sand rock-cress</name>
    <name type="synonym">Cardaminopsis arenosa</name>
    <dbReference type="NCBI Taxonomy" id="38785"/>
    <lineage>
        <taxon>Eukaryota</taxon>
        <taxon>Viridiplantae</taxon>
        <taxon>Streptophyta</taxon>
        <taxon>Embryophyta</taxon>
        <taxon>Tracheophyta</taxon>
        <taxon>Spermatophyta</taxon>
        <taxon>Magnoliopsida</taxon>
        <taxon>eudicotyledons</taxon>
        <taxon>Gunneridae</taxon>
        <taxon>Pentapetalae</taxon>
        <taxon>rosids</taxon>
        <taxon>malvids</taxon>
        <taxon>Brassicales</taxon>
        <taxon>Brassicaceae</taxon>
        <taxon>Camelineae</taxon>
        <taxon>Arabidopsis</taxon>
    </lineage>
</organism>
<keyword evidence="5" id="KW-0805">Transcription regulation</keyword>
<dbReference type="Pfam" id="PF00320">
    <property type="entry name" value="GATA"/>
    <property type="match status" value="1"/>
</dbReference>
<comment type="similarity">
    <text evidence="11">Belongs to the HSF family.</text>
</comment>
<dbReference type="InterPro" id="IPR013088">
    <property type="entry name" value="Znf_NHR/GATA"/>
</dbReference>
<evidence type="ECO:0000256" key="6">
    <source>
        <dbReference type="ARBA" id="ARBA00023125"/>
    </source>
</evidence>
<feature type="domain" description="GATA-type" evidence="12">
    <location>
        <begin position="77"/>
        <end position="113"/>
    </location>
</feature>
<keyword evidence="2" id="KW-0479">Metal-binding</keyword>
<comment type="subcellular location">
    <subcellularLocation>
        <location evidence="1">Nucleus</location>
    </subcellularLocation>
</comment>
<evidence type="ECO:0000313" key="14">
    <source>
        <dbReference type="Proteomes" id="UP000682877"/>
    </source>
</evidence>
<dbReference type="SMART" id="SM00401">
    <property type="entry name" value="ZnF_GATA"/>
    <property type="match status" value="1"/>
</dbReference>
<dbReference type="SUPFAM" id="SSF46785">
    <property type="entry name" value="Winged helix' DNA-binding domain"/>
    <property type="match status" value="1"/>
</dbReference>
<dbReference type="GO" id="GO:0043565">
    <property type="term" value="F:sequence-specific DNA binding"/>
    <property type="evidence" value="ECO:0007669"/>
    <property type="project" value="InterPro"/>
</dbReference>
<name>A0A8S2A0Z6_ARAAE</name>